<keyword evidence="6 7" id="KW-0961">Cell wall biogenesis/degradation</keyword>
<sequence>MGDNEHASSAQDPARNVDPAPRVAPRSPSEAIKPMVAPPPPPRESRRRRRGGLLSALSAFFTFIMIAVLAFGAAVYLGQRQFDAPGPLTEDKAVVVRGGGQTVAETLRREGVIDYPLLFVLGLYATGKNDELKAGEYLFKREASLREVMDLIASGRTLLHPITLPEGLTSEQIVARLMENDLLTGQIAEVPAEGTLLPETYKVARGTPRQVLIDRMKADHKRMVQEIWANRDPDLPLKSPEELIVLASIVEKETGVAEERPRVAAVFVNRLRKGMKLQSDPTIVYGLVGGKGTLGRGIRRSEINQATPYNTYVIPGLPPGPIANPGRDALQAAARPSNTNDLYFVADGSGGHAFSETLDQHNRNVRQWRRIEAERAPAGAAPEVDRVDPEDDGADGAKPVDEPQRQGAAGSRGPKIYDASEGTPKDPLRNKTFDLTSPKVVPDVSTLTE</sequence>
<keyword evidence="10" id="KW-1185">Reference proteome</keyword>
<dbReference type="InterPro" id="IPR003770">
    <property type="entry name" value="MLTG-like"/>
</dbReference>
<name>A0AAC9NYA2_9HYPH</name>
<evidence type="ECO:0000256" key="8">
    <source>
        <dbReference type="SAM" id="MobiDB-lite"/>
    </source>
</evidence>
<keyword evidence="2 7" id="KW-0812">Transmembrane</keyword>
<feature type="region of interest" description="Disordered" evidence="8">
    <location>
        <begin position="1"/>
        <end position="49"/>
    </location>
</feature>
<evidence type="ECO:0000256" key="6">
    <source>
        <dbReference type="ARBA" id="ARBA00023316"/>
    </source>
</evidence>
<dbReference type="GO" id="GO:0005886">
    <property type="term" value="C:plasma membrane"/>
    <property type="evidence" value="ECO:0007669"/>
    <property type="project" value="UniProtKB-SubCell"/>
</dbReference>
<keyword evidence="1 7" id="KW-1003">Cell membrane</keyword>
<feature type="transmembrane region" description="Helical" evidence="7">
    <location>
        <begin position="53"/>
        <end position="77"/>
    </location>
</feature>
<dbReference type="RefSeq" id="WP_071923639.1">
    <property type="nucleotide sequence ID" value="NZ_CP018095.1"/>
</dbReference>
<dbReference type="PANTHER" id="PTHR30518:SF2">
    <property type="entry name" value="ENDOLYTIC MUREIN TRANSGLYCOSYLASE"/>
    <property type="match status" value="1"/>
</dbReference>
<evidence type="ECO:0000256" key="4">
    <source>
        <dbReference type="ARBA" id="ARBA00023136"/>
    </source>
</evidence>
<dbReference type="GO" id="GO:0009252">
    <property type="term" value="P:peptidoglycan biosynthetic process"/>
    <property type="evidence" value="ECO:0007669"/>
    <property type="project" value="UniProtKB-UniRule"/>
</dbReference>
<dbReference type="HAMAP" id="MF_02065">
    <property type="entry name" value="MltG"/>
    <property type="match status" value="1"/>
</dbReference>
<evidence type="ECO:0000313" key="10">
    <source>
        <dbReference type="Proteomes" id="UP000182703"/>
    </source>
</evidence>
<gene>
    <name evidence="7" type="primary">mltG</name>
    <name evidence="9" type="ORF">BOQ54_07595</name>
</gene>
<dbReference type="Gene3D" id="3.30.1490.480">
    <property type="entry name" value="Endolytic murein transglycosylase"/>
    <property type="match status" value="1"/>
</dbReference>
<protein>
    <recommendedName>
        <fullName evidence="7">Endolytic murein transglycosylase</fullName>
        <ecNumber evidence="7">4.2.2.29</ecNumber>
    </recommendedName>
    <alternativeName>
        <fullName evidence="7">Peptidoglycan lytic transglycosylase</fullName>
    </alternativeName>
    <alternativeName>
        <fullName evidence="7">Peptidoglycan polymerization terminase</fullName>
    </alternativeName>
</protein>
<evidence type="ECO:0000256" key="3">
    <source>
        <dbReference type="ARBA" id="ARBA00022989"/>
    </source>
</evidence>
<dbReference type="Proteomes" id="UP000182703">
    <property type="component" value="Chromosome"/>
</dbReference>
<dbReference type="EC" id="4.2.2.29" evidence="7"/>
<dbReference type="AlphaFoldDB" id="A0AAC9NYA2"/>
<keyword evidence="7" id="KW-0997">Cell inner membrane</keyword>
<dbReference type="Gene3D" id="3.30.160.60">
    <property type="entry name" value="Classic Zinc Finger"/>
    <property type="match status" value="1"/>
</dbReference>
<feature type="compositionally biased region" description="Basic and acidic residues" evidence="8">
    <location>
        <begin position="423"/>
        <end position="432"/>
    </location>
</feature>
<dbReference type="CDD" id="cd08010">
    <property type="entry name" value="MltG_like"/>
    <property type="match status" value="1"/>
</dbReference>
<reference evidence="9 10" key="1">
    <citation type="submission" date="2016-11" db="EMBL/GenBank/DDBJ databases">
        <title>Complete genome sequence of the aerobically denitrifying bacterium Chelatococcus daeguensis TAD1.</title>
        <authorList>
            <person name="Yang Y."/>
            <person name="Huang S."/>
            <person name="Lin E."/>
        </authorList>
    </citation>
    <scope>NUCLEOTIDE SEQUENCE [LARGE SCALE GENOMIC DNA]</scope>
    <source>
        <strain evidence="9 10">TAD1</strain>
    </source>
</reference>
<comment type="subcellular location">
    <subcellularLocation>
        <location evidence="7">Cell inner membrane</location>
        <topology evidence="7">Single-pass membrane protein</topology>
    </subcellularLocation>
</comment>
<organism evidence="9 10">
    <name type="scientific">Chelatococcus daeguensis</name>
    <dbReference type="NCBI Taxonomy" id="444444"/>
    <lineage>
        <taxon>Bacteria</taxon>
        <taxon>Pseudomonadati</taxon>
        <taxon>Pseudomonadota</taxon>
        <taxon>Alphaproteobacteria</taxon>
        <taxon>Hyphomicrobiales</taxon>
        <taxon>Chelatococcaceae</taxon>
        <taxon>Chelatococcus</taxon>
    </lineage>
</organism>
<comment type="function">
    <text evidence="7">Functions as a peptidoglycan terminase that cleaves nascent peptidoglycan strands endolytically to terminate their elongation.</text>
</comment>
<dbReference type="GO" id="GO:0008932">
    <property type="term" value="F:lytic endotransglycosylase activity"/>
    <property type="evidence" value="ECO:0007669"/>
    <property type="project" value="UniProtKB-UniRule"/>
</dbReference>
<keyword evidence="4 7" id="KW-0472">Membrane</keyword>
<feature type="site" description="Important for catalytic activity" evidence="7">
    <location>
        <position position="253"/>
    </location>
</feature>
<keyword evidence="5 7" id="KW-0456">Lyase</keyword>
<dbReference type="Pfam" id="PF02618">
    <property type="entry name" value="YceG"/>
    <property type="match status" value="1"/>
</dbReference>
<comment type="catalytic activity">
    <reaction evidence="7">
        <text>a peptidoglycan chain = a peptidoglycan chain with N-acetyl-1,6-anhydromuramyl-[peptide] at the reducing end + a peptidoglycan chain with N-acetylglucosamine at the non-reducing end.</text>
        <dbReference type="EC" id="4.2.2.29"/>
    </reaction>
</comment>
<evidence type="ECO:0000256" key="2">
    <source>
        <dbReference type="ARBA" id="ARBA00022692"/>
    </source>
</evidence>
<evidence type="ECO:0000256" key="7">
    <source>
        <dbReference type="HAMAP-Rule" id="MF_02065"/>
    </source>
</evidence>
<dbReference type="PANTHER" id="PTHR30518">
    <property type="entry name" value="ENDOLYTIC MUREIN TRANSGLYCOSYLASE"/>
    <property type="match status" value="1"/>
</dbReference>
<feature type="region of interest" description="Disordered" evidence="8">
    <location>
        <begin position="373"/>
        <end position="449"/>
    </location>
</feature>
<dbReference type="NCBIfam" id="TIGR00247">
    <property type="entry name" value="endolytic transglycosylase MltG"/>
    <property type="match status" value="1"/>
</dbReference>
<accession>A0AAC9NYA2</accession>
<dbReference type="KEGG" id="cdq:BOQ54_07595"/>
<evidence type="ECO:0000256" key="1">
    <source>
        <dbReference type="ARBA" id="ARBA00022475"/>
    </source>
</evidence>
<evidence type="ECO:0000313" key="9">
    <source>
        <dbReference type="EMBL" id="APF37207.1"/>
    </source>
</evidence>
<keyword evidence="3 7" id="KW-1133">Transmembrane helix</keyword>
<dbReference type="EMBL" id="CP018095">
    <property type="protein sequence ID" value="APF37207.1"/>
    <property type="molecule type" value="Genomic_DNA"/>
</dbReference>
<evidence type="ECO:0000256" key="5">
    <source>
        <dbReference type="ARBA" id="ARBA00023239"/>
    </source>
</evidence>
<dbReference type="GO" id="GO:0071555">
    <property type="term" value="P:cell wall organization"/>
    <property type="evidence" value="ECO:0007669"/>
    <property type="project" value="UniProtKB-KW"/>
</dbReference>
<comment type="similarity">
    <text evidence="7">Belongs to the transglycosylase MltG family.</text>
</comment>
<proteinExistence type="inferred from homology"/>